<sequence>MSEEEKAGNKMETNTEGNVDLIIRFFAEKRDNNPMGETNLRKRRFTLAAYASENLFSFLAMLASTPGLLDCQRVNLLIVLPTHISNASMKRPQIVPTAPPQEAYYLPAPLPPRRPPPQWPVPSEPQPNRGWHTKSPTAPPPHLMSHFEPPEVNYEEINDRLPKNSEQPSRFKVKPGKHKKKLNPQLHTERGCTDVACCFLFLLFTIGWGVVAAIGFLWGNAERLILPTDTAGRRCGGSRGQSYNFTAQPYLYYFDITKCISYSTALGGCQTPQMCVSTCPSKYFSYLQLQNPTISAQEFQQVVISSVYCLDDVDKNTIQSFATLRNYVQQQKCASYTVKSAPVLGRCVPEVLIGAADTLNNIQKGNASLDTLKNMFGDDGSIPPDKAVNDSEKYIGQVVNSEGVITKIVHDLSKSWWQILTLVVAAGVLAFLWTVVLRILGGFMIWTSIIAILGVLGAGSGYSWFKWSTLVKAGAVDDFSFQPIFSVYFEMPTTWLVV</sequence>
<feature type="compositionally biased region" description="Pro residues" evidence="7">
    <location>
        <begin position="108"/>
        <end position="125"/>
    </location>
</feature>
<dbReference type="AlphaFoldDB" id="W2T2E3"/>
<evidence type="ECO:0000256" key="1">
    <source>
        <dbReference type="ARBA" id="ARBA00004141"/>
    </source>
</evidence>
<keyword evidence="6" id="KW-0325">Glycoprotein</keyword>
<keyword evidence="3 8" id="KW-0812">Transmembrane</keyword>
<feature type="region of interest" description="Disordered" evidence="7">
    <location>
        <begin position="107"/>
        <end position="140"/>
    </location>
</feature>
<feature type="non-terminal residue" evidence="9">
    <location>
        <position position="498"/>
    </location>
</feature>
<dbReference type="PANTHER" id="PTHR12385:SF14">
    <property type="entry name" value="CHOLINE TRANSPORTER-LIKE 2"/>
    <property type="match status" value="1"/>
</dbReference>
<dbReference type="OrthoDB" id="420519at2759"/>
<dbReference type="EMBL" id="KI660278">
    <property type="protein sequence ID" value="ETN75734.1"/>
    <property type="molecule type" value="Genomic_DNA"/>
</dbReference>
<dbReference type="GO" id="GO:0022857">
    <property type="term" value="F:transmembrane transporter activity"/>
    <property type="evidence" value="ECO:0007669"/>
    <property type="project" value="InterPro"/>
</dbReference>
<evidence type="ECO:0000256" key="3">
    <source>
        <dbReference type="ARBA" id="ARBA00022692"/>
    </source>
</evidence>
<accession>W2T2E3</accession>
<evidence type="ECO:0000313" key="9">
    <source>
        <dbReference type="EMBL" id="ETN75734.1"/>
    </source>
</evidence>
<organism evidence="9 10">
    <name type="scientific">Necator americanus</name>
    <name type="common">Human hookworm</name>
    <dbReference type="NCBI Taxonomy" id="51031"/>
    <lineage>
        <taxon>Eukaryota</taxon>
        <taxon>Metazoa</taxon>
        <taxon>Ecdysozoa</taxon>
        <taxon>Nematoda</taxon>
        <taxon>Chromadorea</taxon>
        <taxon>Rhabditida</taxon>
        <taxon>Rhabditina</taxon>
        <taxon>Rhabditomorpha</taxon>
        <taxon>Strongyloidea</taxon>
        <taxon>Ancylostomatidae</taxon>
        <taxon>Bunostominae</taxon>
        <taxon>Necator</taxon>
    </lineage>
</organism>
<dbReference type="STRING" id="51031.W2T2E3"/>
<dbReference type="Proteomes" id="UP000053676">
    <property type="component" value="Unassembled WGS sequence"/>
</dbReference>
<gene>
    <name evidence="9" type="ORF">NECAME_03706</name>
</gene>
<evidence type="ECO:0000256" key="4">
    <source>
        <dbReference type="ARBA" id="ARBA00022989"/>
    </source>
</evidence>
<reference evidence="10" key="1">
    <citation type="journal article" date="2014" name="Nat. Genet.">
        <title>Genome of the human hookworm Necator americanus.</title>
        <authorList>
            <person name="Tang Y.T."/>
            <person name="Gao X."/>
            <person name="Rosa B.A."/>
            <person name="Abubucker S."/>
            <person name="Hallsworth-Pepin K."/>
            <person name="Martin J."/>
            <person name="Tyagi R."/>
            <person name="Heizer E."/>
            <person name="Zhang X."/>
            <person name="Bhonagiri-Palsikar V."/>
            <person name="Minx P."/>
            <person name="Warren W.C."/>
            <person name="Wang Q."/>
            <person name="Zhan B."/>
            <person name="Hotez P.J."/>
            <person name="Sternberg P.W."/>
            <person name="Dougall A."/>
            <person name="Gaze S.T."/>
            <person name="Mulvenna J."/>
            <person name="Sotillo J."/>
            <person name="Ranganathan S."/>
            <person name="Rabelo E.M."/>
            <person name="Wilson R.K."/>
            <person name="Felgner P.L."/>
            <person name="Bethony J."/>
            <person name="Hawdon J.M."/>
            <person name="Gasser R.B."/>
            <person name="Loukas A."/>
            <person name="Mitreva M."/>
        </authorList>
    </citation>
    <scope>NUCLEOTIDE SEQUENCE [LARGE SCALE GENOMIC DNA]</scope>
</reference>
<keyword evidence="4 8" id="KW-1133">Transmembrane helix</keyword>
<keyword evidence="10" id="KW-1185">Reference proteome</keyword>
<evidence type="ECO:0000256" key="8">
    <source>
        <dbReference type="SAM" id="Phobius"/>
    </source>
</evidence>
<keyword evidence="5 8" id="KW-0472">Membrane</keyword>
<dbReference type="GO" id="GO:0016020">
    <property type="term" value="C:membrane"/>
    <property type="evidence" value="ECO:0007669"/>
    <property type="project" value="UniProtKB-SubCell"/>
</dbReference>
<name>W2T2E3_NECAM</name>
<evidence type="ECO:0000256" key="5">
    <source>
        <dbReference type="ARBA" id="ARBA00023136"/>
    </source>
</evidence>
<proteinExistence type="inferred from homology"/>
<dbReference type="PANTHER" id="PTHR12385">
    <property type="entry name" value="CHOLINE TRANSPORTER-LIKE (SLC FAMILY 44)"/>
    <property type="match status" value="1"/>
</dbReference>
<dbReference type="KEGG" id="nai:NECAME_03706"/>
<comment type="similarity">
    <text evidence="2">Belongs to the CTL (choline transporter-like) family.</text>
</comment>
<evidence type="ECO:0000256" key="7">
    <source>
        <dbReference type="SAM" id="MobiDB-lite"/>
    </source>
</evidence>
<comment type="subcellular location">
    <subcellularLocation>
        <location evidence="1">Membrane</location>
        <topology evidence="1">Multi-pass membrane protein</topology>
    </subcellularLocation>
</comment>
<evidence type="ECO:0000313" key="10">
    <source>
        <dbReference type="Proteomes" id="UP000053676"/>
    </source>
</evidence>
<feature type="transmembrane region" description="Helical" evidence="8">
    <location>
        <begin position="199"/>
        <end position="218"/>
    </location>
</feature>
<evidence type="ECO:0000256" key="2">
    <source>
        <dbReference type="ARBA" id="ARBA00007168"/>
    </source>
</evidence>
<evidence type="ECO:0000256" key="6">
    <source>
        <dbReference type="ARBA" id="ARBA00023180"/>
    </source>
</evidence>
<protein>
    <submittedName>
        <fullName evidence="9">Uncharacterized protein</fullName>
    </submittedName>
</protein>
<feature type="transmembrane region" description="Helical" evidence="8">
    <location>
        <begin position="416"/>
        <end position="437"/>
    </location>
</feature>
<dbReference type="InterPro" id="IPR007603">
    <property type="entry name" value="Choline_transptr-like"/>
</dbReference>
<feature type="transmembrane region" description="Helical" evidence="8">
    <location>
        <begin position="443"/>
        <end position="465"/>
    </location>
</feature>